<dbReference type="GO" id="GO:0016887">
    <property type="term" value="F:ATP hydrolysis activity"/>
    <property type="evidence" value="ECO:0007669"/>
    <property type="project" value="InterPro"/>
</dbReference>
<keyword evidence="1" id="KW-0547">Nucleotide-binding</keyword>
<proteinExistence type="inferred from homology"/>
<dbReference type="Gene3D" id="3.40.50.300">
    <property type="entry name" value="P-loop containing nucleotide triphosphate hydrolases"/>
    <property type="match status" value="1"/>
</dbReference>
<evidence type="ECO:0000256" key="1">
    <source>
        <dbReference type="RuleBase" id="RU003651"/>
    </source>
</evidence>
<evidence type="ECO:0000256" key="2">
    <source>
        <dbReference type="SAM" id="Coils"/>
    </source>
</evidence>
<dbReference type="PROSITE" id="PS00674">
    <property type="entry name" value="AAA"/>
    <property type="match status" value="1"/>
</dbReference>
<dbReference type="GO" id="GO:0005524">
    <property type="term" value="F:ATP binding"/>
    <property type="evidence" value="ECO:0007669"/>
    <property type="project" value="UniProtKB-KW"/>
</dbReference>
<dbReference type="InterPro" id="IPR003959">
    <property type="entry name" value="ATPase_AAA_core"/>
</dbReference>
<feature type="coiled-coil region" evidence="2">
    <location>
        <begin position="68"/>
        <end position="95"/>
    </location>
</feature>
<reference evidence="4 5" key="1">
    <citation type="submission" date="2018-02" db="EMBL/GenBank/DDBJ databases">
        <title>Metagenomics reveals mixed infection of spiroplasma and phytoplasma in chicory.</title>
        <authorList>
            <person name="Polano C."/>
            <person name="Moruzzi S."/>
            <person name="Ermacora P."/>
            <person name="Ferrini F."/>
            <person name="Martini M."/>
            <person name="Firrao G."/>
        </authorList>
    </citation>
    <scope>NUCLEOTIDE SEQUENCE [LARGE SCALE GENOMIC DNA]</scope>
    <source>
        <strain evidence="4 5">ChiP</strain>
    </source>
</reference>
<dbReference type="AlphaFoldDB" id="A0A2S8NUV0"/>
<dbReference type="InterPro" id="IPR003593">
    <property type="entry name" value="AAA+_ATPase"/>
</dbReference>
<keyword evidence="2" id="KW-0175">Coiled coil</keyword>
<evidence type="ECO:0000259" key="3">
    <source>
        <dbReference type="SMART" id="SM00382"/>
    </source>
</evidence>
<comment type="caution">
    <text evidence="4">The sequence shown here is derived from an EMBL/GenBank/DDBJ whole genome shotgun (WGS) entry which is preliminary data.</text>
</comment>
<dbReference type="EMBL" id="PUUG01000031">
    <property type="protein sequence ID" value="PQP79753.1"/>
    <property type="molecule type" value="Genomic_DNA"/>
</dbReference>
<protein>
    <recommendedName>
        <fullName evidence="3">AAA+ ATPase domain-containing protein</fullName>
    </recommendedName>
</protein>
<gene>
    <name evidence="4" type="ORF">C6B37_01305</name>
</gene>
<evidence type="ECO:0000313" key="4">
    <source>
        <dbReference type="EMBL" id="PQP79753.1"/>
    </source>
</evidence>
<comment type="similarity">
    <text evidence="1">Belongs to the AAA ATPase family.</text>
</comment>
<evidence type="ECO:0000313" key="5">
    <source>
        <dbReference type="Proteomes" id="UP000238672"/>
    </source>
</evidence>
<organism evidence="4 5">
    <name type="scientific">Candidatus Phytoplasma phoenicium</name>
    <dbReference type="NCBI Taxonomy" id="198422"/>
    <lineage>
        <taxon>Bacteria</taxon>
        <taxon>Bacillati</taxon>
        <taxon>Mycoplasmatota</taxon>
        <taxon>Mollicutes</taxon>
        <taxon>Acholeplasmatales</taxon>
        <taxon>Acholeplasmataceae</taxon>
        <taxon>Candidatus Phytoplasma</taxon>
        <taxon>16SrIX (Pigeon pea witches'-broom group)</taxon>
    </lineage>
</organism>
<dbReference type="Proteomes" id="UP000238672">
    <property type="component" value="Unassembled WGS sequence"/>
</dbReference>
<accession>A0A2S8NUV0</accession>
<dbReference type="PANTHER" id="PTHR23074">
    <property type="entry name" value="AAA DOMAIN-CONTAINING"/>
    <property type="match status" value="1"/>
</dbReference>
<name>A0A2S8NUV0_9MOLU</name>
<feature type="domain" description="AAA+ ATPase" evidence="3">
    <location>
        <begin position="227"/>
        <end position="362"/>
    </location>
</feature>
<keyword evidence="1" id="KW-0067">ATP-binding</keyword>
<sequence>MSIKNKMLQKNYITLLFIFCFLLTIFDNQNYSIKAQSNNLKNSNQKIKYFCFFKQKRKKLNILDNKLFEILQNKINFLEQQLKNLDNKYSELIKEKKEVTPLNRNKMHLLEYDKSLQIKSENNNQIKTLKNAIELIKIEKNIIEIIKKTNFKDDFFEMNNLENYEFFLNEQSLIFEQQINEKSFSSNSKNKILFKDVFGMQNEKEELQDLICYFNSDYNLVNFEQIKPKGYLLYGAPGTGKSFLIKALCNEANVYYIELEPSKFDKKYIGEGKEELEKIWQEAEKHEKCIIFIDEINGLASREESNAHITQINIVHNLLTKLDGFKTNNNKIVLVGATNYPEKIDKALRSRFSKEIKINSISDTEIENFLKHIIKSYQINYYTFLHLQNISNKCRGKNYSNRDLVSIIEDAYKKTNKHYNNIKHNVMLPSDLDEALNSKQNIPQSIDEIKKNREICENQHQNWKEIKNLSINF</sequence>
<dbReference type="InterPro" id="IPR003960">
    <property type="entry name" value="ATPase_AAA_CS"/>
</dbReference>
<keyword evidence="5" id="KW-1185">Reference proteome</keyword>
<dbReference type="SUPFAM" id="SSF52540">
    <property type="entry name" value="P-loop containing nucleoside triphosphate hydrolases"/>
    <property type="match status" value="1"/>
</dbReference>
<dbReference type="InterPro" id="IPR027417">
    <property type="entry name" value="P-loop_NTPase"/>
</dbReference>
<dbReference type="SMART" id="SM00382">
    <property type="entry name" value="AAA"/>
    <property type="match status" value="1"/>
</dbReference>
<dbReference type="Pfam" id="PF00004">
    <property type="entry name" value="AAA"/>
    <property type="match status" value="1"/>
</dbReference>
<dbReference type="PANTHER" id="PTHR23074:SF83">
    <property type="entry name" value="VACUOLAR PROTEIN SORTING-ASSOCIATED PROTEIN 4A"/>
    <property type="match status" value="1"/>
</dbReference>
<dbReference type="InterPro" id="IPR050304">
    <property type="entry name" value="MT-severing_AAA_ATPase"/>
</dbReference>